<evidence type="ECO:0000313" key="4">
    <source>
        <dbReference type="EMBL" id="KII62650.1"/>
    </source>
</evidence>
<evidence type="ECO:0000256" key="1">
    <source>
        <dbReference type="PROSITE-ProRule" id="PRU00047"/>
    </source>
</evidence>
<dbReference type="PROSITE" id="PS50158">
    <property type="entry name" value="ZF_CCHC"/>
    <property type="match status" value="1"/>
</dbReference>
<dbReference type="OrthoDB" id="5870588at2759"/>
<dbReference type="AlphaFoldDB" id="A0A0C2M6L1"/>
<proteinExistence type="predicted"/>
<evidence type="ECO:0000313" key="5">
    <source>
        <dbReference type="Proteomes" id="UP000031668"/>
    </source>
</evidence>
<dbReference type="GO" id="GO:0003676">
    <property type="term" value="F:nucleic acid binding"/>
    <property type="evidence" value="ECO:0007669"/>
    <property type="project" value="InterPro"/>
</dbReference>
<comment type="caution">
    <text evidence="4">The sequence shown here is derived from an EMBL/GenBank/DDBJ whole genome shotgun (WGS) entry which is preliminary data.</text>
</comment>
<name>A0A0C2M6L1_THEKT</name>
<feature type="coiled-coil region" evidence="2">
    <location>
        <begin position="178"/>
        <end position="205"/>
    </location>
</feature>
<keyword evidence="1" id="KW-0479">Metal-binding</keyword>
<dbReference type="Proteomes" id="UP000031668">
    <property type="component" value="Unassembled WGS sequence"/>
</dbReference>
<dbReference type="SUPFAM" id="SSF57756">
    <property type="entry name" value="Retrovirus zinc finger-like domains"/>
    <property type="match status" value="1"/>
</dbReference>
<dbReference type="InterPro" id="IPR001878">
    <property type="entry name" value="Znf_CCHC"/>
</dbReference>
<keyword evidence="2" id="KW-0175">Coiled coil</keyword>
<keyword evidence="5" id="KW-1185">Reference proteome</keyword>
<protein>
    <recommendedName>
        <fullName evidence="3">CCHC-type domain-containing protein</fullName>
    </recommendedName>
</protein>
<gene>
    <name evidence="4" type="ORF">RF11_04825</name>
</gene>
<sequence length="274" mass="31065">MAWQQKITKSIIPFNGREDFVPWHKRFAFVAGKMEIKADELKDALLACLDASITSLVLDMHFADKSYSDVVKFLSATYGKKVNKTQARHGFLERKQCEGEEIRHFAIELVKLYERGYGDMNEEILITRFISGLIDVPLKKELINKSFNEFWCCVEEAESISSDDKMFASKHDVCLALKSSKDAEIAELKSAVEKLTDQVRRLSVQRPIICYNCGRPGHTSRECRAGPTRAYSQSSAQPRIYGRANQRKPLIVKGKVGDRNVDALKTERPDIGSP</sequence>
<dbReference type="InterPro" id="IPR036875">
    <property type="entry name" value="Znf_CCHC_sf"/>
</dbReference>
<dbReference type="Gene3D" id="4.10.60.10">
    <property type="entry name" value="Zinc finger, CCHC-type"/>
    <property type="match status" value="1"/>
</dbReference>
<dbReference type="GO" id="GO:0008270">
    <property type="term" value="F:zinc ion binding"/>
    <property type="evidence" value="ECO:0007669"/>
    <property type="project" value="UniProtKB-KW"/>
</dbReference>
<organism evidence="4 5">
    <name type="scientific">Thelohanellus kitauei</name>
    <name type="common">Myxosporean</name>
    <dbReference type="NCBI Taxonomy" id="669202"/>
    <lineage>
        <taxon>Eukaryota</taxon>
        <taxon>Metazoa</taxon>
        <taxon>Cnidaria</taxon>
        <taxon>Myxozoa</taxon>
        <taxon>Myxosporea</taxon>
        <taxon>Bivalvulida</taxon>
        <taxon>Platysporina</taxon>
        <taxon>Myxobolidae</taxon>
        <taxon>Thelohanellus</taxon>
    </lineage>
</organism>
<dbReference type="EMBL" id="JWZT01004906">
    <property type="protein sequence ID" value="KII62650.1"/>
    <property type="molecule type" value="Genomic_DNA"/>
</dbReference>
<evidence type="ECO:0000256" key="2">
    <source>
        <dbReference type="SAM" id="Coils"/>
    </source>
</evidence>
<feature type="domain" description="CCHC-type" evidence="3">
    <location>
        <begin position="210"/>
        <end position="224"/>
    </location>
</feature>
<reference evidence="4 5" key="1">
    <citation type="journal article" date="2014" name="Genome Biol. Evol.">
        <title>The genome of the myxosporean Thelohanellus kitauei shows adaptations to nutrient acquisition within its fish host.</title>
        <authorList>
            <person name="Yang Y."/>
            <person name="Xiong J."/>
            <person name="Zhou Z."/>
            <person name="Huo F."/>
            <person name="Miao W."/>
            <person name="Ran C."/>
            <person name="Liu Y."/>
            <person name="Zhang J."/>
            <person name="Feng J."/>
            <person name="Wang M."/>
            <person name="Wang M."/>
            <person name="Wang L."/>
            <person name="Yao B."/>
        </authorList>
    </citation>
    <scope>NUCLEOTIDE SEQUENCE [LARGE SCALE GENOMIC DNA]</scope>
    <source>
        <strain evidence="4">Wuqing</strain>
    </source>
</reference>
<dbReference type="Pfam" id="PF00098">
    <property type="entry name" value="zf-CCHC"/>
    <property type="match status" value="1"/>
</dbReference>
<keyword evidence="1" id="KW-0863">Zinc-finger</keyword>
<keyword evidence="1" id="KW-0862">Zinc</keyword>
<accession>A0A0C2M6L1</accession>
<evidence type="ECO:0000259" key="3">
    <source>
        <dbReference type="PROSITE" id="PS50158"/>
    </source>
</evidence>
<dbReference type="SMART" id="SM00343">
    <property type="entry name" value="ZnF_C2HC"/>
    <property type="match status" value="1"/>
</dbReference>